<feature type="transmembrane region" description="Helical" evidence="8">
    <location>
        <begin position="124"/>
        <end position="146"/>
    </location>
</feature>
<evidence type="ECO:0000256" key="3">
    <source>
        <dbReference type="ARBA" id="ARBA00022475"/>
    </source>
</evidence>
<dbReference type="EMBL" id="JQCD01000031">
    <property type="protein sequence ID" value="KRN75926.1"/>
    <property type="molecule type" value="Genomic_DNA"/>
</dbReference>
<dbReference type="RefSeq" id="WP_057788701.1">
    <property type="nucleotide sequence ID" value="NZ_JAERKR010000001.1"/>
</dbReference>
<dbReference type="InterPro" id="IPR003445">
    <property type="entry name" value="Cat_transpt"/>
</dbReference>
<dbReference type="PATRIC" id="fig|1620.3.peg.988"/>
<evidence type="ECO:0000256" key="1">
    <source>
        <dbReference type="ARBA" id="ARBA00004651"/>
    </source>
</evidence>
<evidence type="ECO:0000313" key="10">
    <source>
        <dbReference type="Proteomes" id="UP000051673"/>
    </source>
</evidence>
<proteinExistence type="predicted"/>
<keyword evidence="6" id="KW-0406">Ion transport</keyword>
<feature type="transmembrane region" description="Helical" evidence="8">
    <location>
        <begin position="228"/>
        <end position="247"/>
    </location>
</feature>
<dbReference type="Pfam" id="PF02386">
    <property type="entry name" value="TrkH"/>
    <property type="match status" value="1"/>
</dbReference>
<comment type="subcellular location">
    <subcellularLocation>
        <location evidence="1">Cell membrane</location>
        <topology evidence="1">Multi-pass membrane protein</topology>
    </subcellularLocation>
</comment>
<keyword evidence="3" id="KW-1003">Cell membrane</keyword>
<name>A0A0R2JJ53_9LACO</name>
<dbReference type="AlphaFoldDB" id="A0A0R2JJ53"/>
<keyword evidence="5 8" id="KW-1133">Transmembrane helix</keyword>
<dbReference type="PANTHER" id="PTHR32024">
    <property type="entry name" value="TRK SYSTEM POTASSIUM UPTAKE PROTEIN TRKG-RELATED"/>
    <property type="match status" value="1"/>
</dbReference>
<evidence type="ECO:0000256" key="7">
    <source>
        <dbReference type="ARBA" id="ARBA00023136"/>
    </source>
</evidence>
<accession>A0A0R2JJ53</accession>
<sequence length="448" mass="48994">MKKILDRLTPPQILTFGFLIIIVSGALILQTPIAHHAGVQVSFIDALFTAVSATAITGLTTLPTASTWSLFGQIVILIMIEIGALGFMTFTVLLLTITRRRIDLKARLLMQDALNLRNLADVKIMLTYVFSLSAIIQVVGAFLLAFDFVPRFGWGKGVYYSVAHSISAFGNAGFTFFPQPVSIFQDDPYVLTVWMFLILAGSLGFLVWRDLMTLVKRQRRRLSLHTRIALSTSGWLIVVGFFGFLLTERGLSTLPGLTNLDRLMDTLFLSIVPRTAGFEVVPMSSISSGGLIILMVLMFVGGTPGSTSGGIKTTTLGILWRQSIAALLGQEHVTYGDRQISQSNIIKAMMLAVLSLAFVLVASLILSITETVPNGHGLEYITFEVIAAFSTTGFSLGLTPDLSVVGKIVIMFVMFIGRVGLYTVMFSVLNIHERSSHHQYPTEEIMIG</sequence>
<gene>
    <name evidence="9" type="ORF">IV67_GL000972</name>
</gene>
<comment type="caution">
    <text evidence="9">The sequence shown here is derived from an EMBL/GenBank/DDBJ whole genome shotgun (WGS) entry which is preliminary data.</text>
</comment>
<keyword evidence="4 8" id="KW-0812">Transmembrane</keyword>
<protein>
    <submittedName>
        <fullName evidence="9">H(+)-transporting two-sector ATPase</fullName>
    </submittedName>
</protein>
<evidence type="ECO:0000256" key="4">
    <source>
        <dbReference type="ARBA" id="ARBA00022692"/>
    </source>
</evidence>
<dbReference type="GO" id="GO:0005886">
    <property type="term" value="C:plasma membrane"/>
    <property type="evidence" value="ECO:0007669"/>
    <property type="project" value="UniProtKB-SubCell"/>
</dbReference>
<dbReference type="PANTHER" id="PTHR32024:SF1">
    <property type="entry name" value="KTR SYSTEM POTASSIUM UPTAKE PROTEIN B"/>
    <property type="match status" value="1"/>
</dbReference>
<evidence type="ECO:0000256" key="6">
    <source>
        <dbReference type="ARBA" id="ARBA00023065"/>
    </source>
</evidence>
<dbReference type="GO" id="GO:0030001">
    <property type="term" value="P:metal ion transport"/>
    <property type="evidence" value="ECO:0007669"/>
    <property type="project" value="UniProtKB-ARBA"/>
</dbReference>
<feature type="transmembrane region" description="Helical" evidence="8">
    <location>
        <begin position="74"/>
        <end position="97"/>
    </location>
</feature>
<dbReference type="Proteomes" id="UP000051673">
    <property type="component" value="Unassembled WGS sequence"/>
</dbReference>
<feature type="transmembrane region" description="Helical" evidence="8">
    <location>
        <begin position="348"/>
        <end position="368"/>
    </location>
</feature>
<evidence type="ECO:0000256" key="5">
    <source>
        <dbReference type="ARBA" id="ARBA00022989"/>
    </source>
</evidence>
<evidence type="ECO:0000256" key="2">
    <source>
        <dbReference type="ARBA" id="ARBA00022448"/>
    </source>
</evidence>
<feature type="transmembrane region" description="Helical" evidence="8">
    <location>
        <begin position="280"/>
        <end position="300"/>
    </location>
</feature>
<organism evidence="9 10">
    <name type="scientific">Weissella minor</name>
    <dbReference type="NCBI Taxonomy" id="1620"/>
    <lineage>
        <taxon>Bacteria</taxon>
        <taxon>Bacillati</taxon>
        <taxon>Bacillota</taxon>
        <taxon>Bacilli</taxon>
        <taxon>Lactobacillales</taxon>
        <taxon>Lactobacillaceae</taxon>
        <taxon>Weissella</taxon>
    </lineage>
</organism>
<dbReference type="OrthoDB" id="9810952at2"/>
<dbReference type="STRING" id="1620.IV67_GL000972"/>
<evidence type="ECO:0000313" key="9">
    <source>
        <dbReference type="EMBL" id="KRN75926.1"/>
    </source>
</evidence>
<feature type="transmembrane region" description="Helical" evidence="8">
    <location>
        <begin position="12"/>
        <end position="33"/>
    </location>
</feature>
<keyword evidence="7 8" id="KW-0472">Membrane</keyword>
<reference evidence="9 10" key="1">
    <citation type="journal article" date="2015" name="Genome Announc.">
        <title>Expanding the biotechnology potential of lactobacilli through comparative genomics of 213 strains and associated genera.</title>
        <authorList>
            <person name="Sun Z."/>
            <person name="Harris H.M."/>
            <person name="McCann A."/>
            <person name="Guo C."/>
            <person name="Argimon S."/>
            <person name="Zhang W."/>
            <person name="Yang X."/>
            <person name="Jeffery I.B."/>
            <person name="Cooney J.C."/>
            <person name="Kagawa T.F."/>
            <person name="Liu W."/>
            <person name="Song Y."/>
            <person name="Salvetti E."/>
            <person name="Wrobel A."/>
            <person name="Rasinkangas P."/>
            <person name="Parkhill J."/>
            <person name="Rea M.C."/>
            <person name="O'Sullivan O."/>
            <person name="Ritari J."/>
            <person name="Douillard F.P."/>
            <person name="Paul Ross R."/>
            <person name="Yang R."/>
            <person name="Briner A.E."/>
            <person name="Felis G.E."/>
            <person name="de Vos W.M."/>
            <person name="Barrangou R."/>
            <person name="Klaenhammer T.R."/>
            <person name="Caufield P.W."/>
            <person name="Cui Y."/>
            <person name="Zhang H."/>
            <person name="O'Toole P.W."/>
        </authorList>
    </citation>
    <scope>NUCLEOTIDE SEQUENCE [LARGE SCALE GENOMIC DNA]</scope>
    <source>
        <strain evidence="9 10">DSM 20014</strain>
    </source>
</reference>
<keyword evidence="2" id="KW-0813">Transport</keyword>
<feature type="transmembrane region" description="Helical" evidence="8">
    <location>
        <begin position="408"/>
        <end position="429"/>
    </location>
</feature>
<feature type="transmembrane region" description="Helical" evidence="8">
    <location>
        <begin position="189"/>
        <end position="208"/>
    </location>
</feature>
<dbReference type="GO" id="GO:0008324">
    <property type="term" value="F:monoatomic cation transmembrane transporter activity"/>
    <property type="evidence" value="ECO:0007669"/>
    <property type="project" value="InterPro"/>
</dbReference>
<keyword evidence="10" id="KW-1185">Reference proteome</keyword>
<evidence type="ECO:0000256" key="8">
    <source>
        <dbReference type="SAM" id="Phobius"/>
    </source>
</evidence>